<comment type="subcellular location">
    <subcellularLocation>
        <location evidence="1">Membrane</location>
        <topology evidence="1">Single-pass membrane protein</topology>
    </subcellularLocation>
</comment>
<dbReference type="FunFam" id="2.60.40.150:FF:000026">
    <property type="entry name" value="dysferlin isoform X2"/>
    <property type="match status" value="1"/>
</dbReference>
<keyword evidence="5 8" id="KW-1133">Transmembrane helix</keyword>
<comment type="caution">
    <text evidence="10">The sequence shown here is derived from an EMBL/GenBank/DDBJ whole genome shotgun (WGS) entry which is preliminary data.</text>
</comment>
<dbReference type="Pfam" id="PF00168">
    <property type="entry name" value="C2"/>
    <property type="match status" value="3"/>
</dbReference>
<accession>A0A852GCZ1</accession>
<dbReference type="GO" id="GO:0001778">
    <property type="term" value="P:plasma membrane repair"/>
    <property type="evidence" value="ECO:0007669"/>
    <property type="project" value="TreeGrafter"/>
</dbReference>
<evidence type="ECO:0000256" key="5">
    <source>
        <dbReference type="ARBA" id="ARBA00022989"/>
    </source>
</evidence>
<dbReference type="CDD" id="cd08374">
    <property type="entry name" value="C2F_Ferlin"/>
    <property type="match status" value="1"/>
</dbReference>
<dbReference type="InterPro" id="IPR037725">
    <property type="entry name" value="C2F_Ferlin"/>
</dbReference>
<dbReference type="GO" id="GO:0031410">
    <property type="term" value="C:cytoplasmic vesicle"/>
    <property type="evidence" value="ECO:0007669"/>
    <property type="project" value="TreeGrafter"/>
</dbReference>
<dbReference type="InterPro" id="IPR032362">
    <property type="entry name" value="Ferlin_C"/>
</dbReference>
<dbReference type="GO" id="GO:0002281">
    <property type="term" value="P:macrophage activation involved in immune response"/>
    <property type="evidence" value="ECO:0007669"/>
    <property type="project" value="TreeGrafter"/>
</dbReference>
<dbReference type="GO" id="GO:0033292">
    <property type="term" value="P:T-tubule organization"/>
    <property type="evidence" value="ECO:0007669"/>
    <property type="project" value="TreeGrafter"/>
</dbReference>
<dbReference type="InterPro" id="IPR000008">
    <property type="entry name" value="C2_dom"/>
</dbReference>
<feature type="domain" description="C2" evidence="9">
    <location>
        <begin position="402"/>
        <end position="537"/>
    </location>
</feature>
<evidence type="ECO:0000256" key="3">
    <source>
        <dbReference type="ARBA" id="ARBA00022692"/>
    </source>
</evidence>
<evidence type="ECO:0000256" key="2">
    <source>
        <dbReference type="ARBA" id="ARBA00007561"/>
    </source>
</evidence>
<dbReference type="SMART" id="SM01201">
    <property type="entry name" value="FerB"/>
    <property type="match status" value="1"/>
</dbReference>
<dbReference type="InterPro" id="IPR012561">
    <property type="entry name" value="Ferlin_B-domain"/>
</dbReference>
<dbReference type="Pfam" id="PF08165">
    <property type="entry name" value="FerA"/>
    <property type="match status" value="1"/>
</dbReference>
<dbReference type="Pfam" id="PF08150">
    <property type="entry name" value="FerB"/>
    <property type="match status" value="1"/>
</dbReference>
<feature type="non-terminal residue" evidence="10">
    <location>
        <position position="1"/>
    </location>
</feature>
<dbReference type="SUPFAM" id="SSF49562">
    <property type="entry name" value="C2 domain (Calcium/lipid-binding domain, CaLB)"/>
    <property type="match status" value="4"/>
</dbReference>
<dbReference type="EMBL" id="WAAC01006445">
    <property type="protein sequence ID" value="NXW99627.1"/>
    <property type="molecule type" value="Genomic_DNA"/>
</dbReference>
<sequence>SVTLPDVLGKPASTHLDQNMYRFRSTNLEQIVKAALKLKHEDSSLSAALEQAEDWLSRLKAMAEEPQNSLPDIVIWMLQGDKRVAYARVPAHEVLFSRNISSCCGKNCGKLQTIFLKYPQEEVMGPRIPVQIRVQLWFGLSVDEKEFNQYAEGKLSVFAETYENQTKLALVGNWGTTGLTYPKYSDVTGKIKLPKDSFRPSTGWTWAADWFICPEKTLLHDVDAGHLSFVEEVFENQVRLPGGQWIHMTDAYTDVNGEKVLHKDEIECPPGWKWEDVEWDTDLNRAVDEKGWEYGITIPPDRKPKAWVPAEKMYHTNRRRRWVRLRRRDLAQMEAMKKHKQEELDGEGWEYASLFGWRFHLKHRRTDTFRRRRWRRRMEPLERTGAAAVFALEGALGGVTDDKSDDGKSISTLSFGVNRPTISCIFDCKALRTGSSNSYFVSYLTSLADPYAIVSFLHQSQKTVVIKNTLNPTWDQTLIFYEIEIFGDPQNVSDSPPNIVVEIYDHDTYGADEFMGRCICKPSLVRSPRLSWHPVIKANRNVGELLAAFELIQREKVSLSSGPDPVSNCNANFFPWSAADSDLPYPPPQREPNIYMVPQGIKPVLQRTAIEILAWGLRNLKSYQLASVTSPSLLVECGGQLVQSCVIKNVKKNPNFDVCVLFMEVRLPKESLYSPPIIVKIIDNRPFGRRPVVGQCTIRSLEDFYCDPYREETDGPQEHADDVSLTPRDDVLIDIDDKEPLIPVQEEEFIDWWSKFYASTGEREKCGAYLEKGFDTLKVYETELENVEDFEHLSDFCHTFKLYRGRSQDSNDDPSVVGEFKGSFKIYPLPDDPRVPVPPRQFHQLPARGPQECLVRVYIIRAFDLQPKDANGKCDPYVKISVGKKSINDQDNYLPCTLEPVFGKMFELSCTLPLEKDLKITLYDYDLLSKDEKIGETVIDLENRFLSKYGARCGLPQTYCISGPNQWRDQLRPSQLLHLFSLQRNYKAPTYKSDRVIFREHEYILSELGFVMAVNVQMEAALLLLAPGCGRAGGLVLDPWGAPTGQPESGPAQLWPWHAVMLLFVCSVAEDGKPLNPHLGPVEERLALYVLRKQGLVPEHVETRPLYSPLQPEIEQVSGVTWLVGHEENKQKTDVHYRSMGGEGNFNWRFVFPFDYLPAEQMCYITKKEHFWSLDKTENKIPPQLIFQIWDNDKFSFDDYLGSIQMDLNRMPKPAKTAEKCSLELVDETLSSSRFVSLFEQKTVKGWWPCVAEKDQKKILAGKLEMTLEIVAEQEHEERPAGMGRDEPNMNPKLEDPKRPETSFLWFTSPYKTLKYILWRRYKWVVILAIVLFVLLLFLGIFIYAFP</sequence>
<protein>
    <submittedName>
        <fullName evidence="10">DYSF protein</fullName>
    </submittedName>
</protein>
<reference evidence="10" key="1">
    <citation type="submission" date="2020-02" db="EMBL/GenBank/DDBJ databases">
        <title>Bird 10,000 Genomes (B10K) Project - Family phase.</title>
        <authorList>
            <person name="Zhang G."/>
        </authorList>
    </citation>
    <scope>NUCLEOTIDE SEQUENCE</scope>
    <source>
        <strain evidence="10">B10K-DU-002-28</strain>
        <tissue evidence="10">Muscle</tissue>
    </source>
</reference>
<evidence type="ECO:0000313" key="11">
    <source>
        <dbReference type="Proteomes" id="UP000620207"/>
    </source>
</evidence>
<feature type="non-terminal residue" evidence="10">
    <location>
        <position position="1347"/>
    </location>
</feature>
<dbReference type="FunFam" id="2.60.40.150:FF:000021">
    <property type="entry name" value="dysferlin isoform X2"/>
    <property type="match status" value="1"/>
</dbReference>
<dbReference type="Gene3D" id="2.60.40.150">
    <property type="entry name" value="C2 domain"/>
    <property type="match status" value="3"/>
</dbReference>
<gene>
    <name evidence="10" type="primary">Dysf_0</name>
    <name evidence="10" type="ORF">LARSMI_R06600</name>
</gene>
<comment type="similarity">
    <text evidence="2">Belongs to the ferlin family.</text>
</comment>
<dbReference type="PANTHER" id="PTHR12546">
    <property type="entry name" value="FER-1-LIKE"/>
    <property type="match status" value="1"/>
</dbReference>
<evidence type="ECO:0000256" key="6">
    <source>
        <dbReference type="ARBA" id="ARBA00023136"/>
    </source>
</evidence>
<feature type="transmembrane region" description="Helical" evidence="8">
    <location>
        <begin position="1324"/>
        <end position="1346"/>
    </location>
</feature>
<dbReference type="Pfam" id="PF16165">
    <property type="entry name" value="Ferlin_C"/>
    <property type="match status" value="1"/>
</dbReference>
<organism evidence="10 11">
    <name type="scientific">Larus smithsonianus</name>
    <name type="common">American herring gull</name>
    <dbReference type="NCBI Taxonomy" id="243888"/>
    <lineage>
        <taxon>Eukaryota</taxon>
        <taxon>Metazoa</taxon>
        <taxon>Chordata</taxon>
        <taxon>Craniata</taxon>
        <taxon>Vertebrata</taxon>
        <taxon>Euteleostomi</taxon>
        <taxon>Archelosauria</taxon>
        <taxon>Archosauria</taxon>
        <taxon>Dinosauria</taxon>
        <taxon>Saurischia</taxon>
        <taxon>Theropoda</taxon>
        <taxon>Coelurosauria</taxon>
        <taxon>Aves</taxon>
        <taxon>Neognathae</taxon>
        <taxon>Neoaves</taxon>
        <taxon>Charadriiformes</taxon>
        <taxon>Laridae</taxon>
        <taxon>Larus</taxon>
    </lineage>
</organism>
<feature type="domain" description="C2" evidence="9">
    <location>
        <begin position="586"/>
        <end position="714"/>
    </location>
</feature>
<evidence type="ECO:0000256" key="7">
    <source>
        <dbReference type="SAM" id="MobiDB-lite"/>
    </source>
</evidence>
<dbReference type="SMART" id="SM00239">
    <property type="entry name" value="C2"/>
    <property type="match status" value="4"/>
</dbReference>
<dbReference type="InterPro" id="IPR012560">
    <property type="entry name" value="Ferlin_A-domain"/>
</dbReference>
<evidence type="ECO:0000256" key="4">
    <source>
        <dbReference type="ARBA" id="ARBA00022737"/>
    </source>
</evidence>
<dbReference type="GO" id="GO:0050765">
    <property type="term" value="P:negative regulation of phagocytosis"/>
    <property type="evidence" value="ECO:0007669"/>
    <property type="project" value="TreeGrafter"/>
</dbReference>
<dbReference type="CDD" id="cd04037">
    <property type="entry name" value="C2E_Ferlin"/>
    <property type="match status" value="1"/>
</dbReference>
<dbReference type="SMART" id="SM00694">
    <property type="entry name" value="DysFC"/>
    <property type="match status" value="2"/>
</dbReference>
<feature type="domain" description="C2" evidence="9">
    <location>
        <begin position="1067"/>
        <end position="1222"/>
    </location>
</feature>
<dbReference type="Proteomes" id="UP000620207">
    <property type="component" value="Unassembled WGS sequence"/>
</dbReference>
<name>A0A852GCZ1_9CHAR</name>
<dbReference type="InterPro" id="IPR037723">
    <property type="entry name" value="C2D_Ferlin"/>
</dbReference>
<keyword evidence="6 8" id="KW-0472">Membrane</keyword>
<dbReference type="CDD" id="cd04017">
    <property type="entry name" value="C2D_Ferlin"/>
    <property type="match status" value="1"/>
</dbReference>
<feature type="domain" description="C2" evidence="9">
    <location>
        <begin position="836"/>
        <end position="954"/>
    </location>
</feature>
<dbReference type="InterPro" id="IPR055072">
    <property type="entry name" value="Ferlin_DSRM"/>
</dbReference>
<feature type="region of interest" description="Disordered" evidence="7">
    <location>
        <begin position="1275"/>
        <end position="1296"/>
    </location>
</feature>
<evidence type="ECO:0000259" key="9">
    <source>
        <dbReference type="PROSITE" id="PS50004"/>
    </source>
</evidence>
<dbReference type="GO" id="GO:0002280">
    <property type="term" value="P:monocyte activation involved in immune response"/>
    <property type="evidence" value="ECO:0007669"/>
    <property type="project" value="TreeGrafter"/>
</dbReference>
<dbReference type="GO" id="GO:0030315">
    <property type="term" value="C:T-tubule"/>
    <property type="evidence" value="ECO:0007669"/>
    <property type="project" value="TreeGrafter"/>
</dbReference>
<dbReference type="SMART" id="SM00693">
    <property type="entry name" value="DysFN"/>
    <property type="match status" value="2"/>
</dbReference>
<proteinExistence type="inferred from homology"/>
<dbReference type="InterPro" id="IPR037724">
    <property type="entry name" value="C2E_Ferlin"/>
</dbReference>
<dbReference type="InterPro" id="IPR035892">
    <property type="entry name" value="C2_domain_sf"/>
</dbReference>
<dbReference type="InterPro" id="IPR037721">
    <property type="entry name" value="Ferlin"/>
</dbReference>
<keyword evidence="3 8" id="KW-0812">Transmembrane</keyword>
<dbReference type="Pfam" id="PF22901">
    <property type="entry name" value="dsrm_Ferlin"/>
    <property type="match status" value="1"/>
</dbReference>
<keyword evidence="11" id="KW-1185">Reference proteome</keyword>
<evidence type="ECO:0000256" key="8">
    <source>
        <dbReference type="SAM" id="Phobius"/>
    </source>
</evidence>
<evidence type="ECO:0000313" key="10">
    <source>
        <dbReference type="EMBL" id="NXW99627.1"/>
    </source>
</evidence>
<dbReference type="PROSITE" id="PS50004">
    <property type="entry name" value="C2"/>
    <property type="match status" value="4"/>
</dbReference>
<dbReference type="PANTHER" id="PTHR12546:SF44">
    <property type="entry name" value="DYSFERLIN"/>
    <property type="match status" value="1"/>
</dbReference>
<dbReference type="InterPro" id="IPR006614">
    <property type="entry name" value="Peroxin/Ferlin"/>
</dbReference>
<dbReference type="GO" id="GO:0006906">
    <property type="term" value="P:vesicle fusion"/>
    <property type="evidence" value="ECO:0007669"/>
    <property type="project" value="TreeGrafter"/>
</dbReference>
<evidence type="ECO:0000256" key="1">
    <source>
        <dbReference type="ARBA" id="ARBA00004167"/>
    </source>
</evidence>
<keyword evidence="4" id="KW-0677">Repeat</keyword>